<feature type="transmembrane region" description="Helical" evidence="5">
    <location>
        <begin position="40"/>
        <end position="61"/>
    </location>
</feature>
<dbReference type="AlphaFoldDB" id="A0AAV4GXV6"/>
<name>A0AAV4GXV6_9GAST</name>
<dbReference type="GO" id="GO:0016279">
    <property type="term" value="F:protein-lysine N-methyltransferase activity"/>
    <property type="evidence" value="ECO:0007669"/>
    <property type="project" value="InterPro"/>
</dbReference>
<keyword evidence="5" id="KW-0472">Membrane</keyword>
<dbReference type="GO" id="GO:0032259">
    <property type="term" value="P:methylation"/>
    <property type="evidence" value="ECO:0007669"/>
    <property type="project" value="UniProtKB-KW"/>
</dbReference>
<reference evidence="6 7" key="1">
    <citation type="journal article" date="2021" name="Elife">
        <title>Chloroplast acquisition without the gene transfer in kleptoplastic sea slugs, Plakobranchus ocellatus.</title>
        <authorList>
            <person name="Maeda T."/>
            <person name="Takahashi S."/>
            <person name="Yoshida T."/>
            <person name="Shimamura S."/>
            <person name="Takaki Y."/>
            <person name="Nagai Y."/>
            <person name="Toyoda A."/>
            <person name="Suzuki Y."/>
            <person name="Arimoto A."/>
            <person name="Ishii H."/>
            <person name="Satoh N."/>
            <person name="Nishiyama T."/>
            <person name="Hasebe M."/>
            <person name="Maruyama T."/>
            <person name="Minagawa J."/>
            <person name="Obokata J."/>
            <person name="Shigenobu S."/>
        </authorList>
    </citation>
    <scope>NUCLEOTIDE SEQUENCE [LARGE SCALE GENOMIC DNA]</scope>
</reference>
<protein>
    <submittedName>
        <fullName evidence="6">Protein FAM173B</fullName>
    </submittedName>
</protein>
<dbReference type="InterPro" id="IPR026170">
    <property type="entry name" value="FAM173A/B"/>
</dbReference>
<comment type="caution">
    <text evidence="6">The sequence shown here is derived from an EMBL/GenBank/DDBJ whole genome shotgun (WGS) entry which is preliminary data.</text>
</comment>
<evidence type="ECO:0000313" key="6">
    <source>
        <dbReference type="EMBL" id="GFR90257.1"/>
    </source>
</evidence>
<keyword evidence="2" id="KW-0489">Methyltransferase</keyword>
<keyword evidence="5" id="KW-0812">Transmembrane</keyword>
<organism evidence="6 7">
    <name type="scientific">Elysia marginata</name>
    <dbReference type="NCBI Taxonomy" id="1093978"/>
    <lineage>
        <taxon>Eukaryota</taxon>
        <taxon>Metazoa</taxon>
        <taxon>Spiralia</taxon>
        <taxon>Lophotrochozoa</taxon>
        <taxon>Mollusca</taxon>
        <taxon>Gastropoda</taxon>
        <taxon>Heterobranchia</taxon>
        <taxon>Euthyneura</taxon>
        <taxon>Panpulmonata</taxon>
        <taxon>Sacoglossa</taxon>
        <taxon>Placobranchoidea</taxon>
        <taxon>Plakobranchidae</taxon>
        <taxon>Elysia</taxon>
    </lineage>
</organism>
<dbReference type="GO" id="GO:1905706">
    <property type="term" value="P:regulation of mitochondrial ATP synthesis coupled proton transport"/>
    <property type="evidence" value="ECO:0007669"/>
    <property type="project" value="TreeGrafter"/>
</dbReference>
<evidence type="ECO:0000256" key="5">
    <source>
        <dbReference type="SAM" id="Phobius"/>
    </source>
</evidence>
<dbReference type="Gene3D" id="3.40.50.150">
    <property type="entry name" value="Vaccinia Virus protein VP39"/>
    <property type="match status" value="1"/>
</dbReference>
<keyword evidence="7" id="KW-1185">Reference proteome</keyword>
<gene>
    <name evidence="6" type="ORF">ElyMa_002563200</name>
</gene>
<keyword evidence="3" id="KW-0808">Transferase</keyword>
<keyword evidence="4" id="KW-0949">S-adenosyl-L-methionine</keyword>
<dbReference type="PANTHER" id="PTHR13610">
    <property type="entry name" value="METHYLTRANSFERASE DOMAIN-CONTAINING PROTEIN"/>
    <property type="match status" value="1"/>
</dbReference>
<dbReference type="EMBL" id="BMAT01005277">
    <property type="protein sequence ID" value="GFR90257.1"/>
    <property type="molecule type" value="Genomic_DNA"/>
</dbReference>
<evidence type="ECO:0000256" key="4">
    <source>
        <dbReference type="ARBA" id="ARBA00022691"/>
    </source>
</evidence>
<dbReference type="Proteomes" id="UP000762676">
    <property type="component" value="Unassembled WGS sequence"/>
</dbReference>
<dbReference type="PANTHER" id="PTHR13610:SF9">
    <property type="entry name" value="FI06469P"/>
    <property type="match status" value="1"/>
</dbReference>
<sequence>MQAVNLKSQQSSNEQGCDFCQQINEAGKSSKPPQLSQRGLVMLGVSGAVFTGITALLVPFVSPGLRRIALPYIPASAAQVQNVFSVLKNRSGSLLDIGSGDGRITMAAARRGFQGYGVELNLWLVLYSRWKAWTNGLSGQAKFHKKDLWKMELSTYKNVVVFGVESMMPPLETKLSQELKPNTHVVACRFPLPSWSPVTTLGEGVDTVWLYAIPDSLPKTSRPLS</sequence>
<dbReference type="SUPFAM" id="SSF53335">
    <property type="entry name" value="S-adenosyl-L-methionine-dependent methyltransferases"/>
    <property type="match status" value="1"/>
</dbReference>
<dbReference type="GO" id="GO:0005739">
    <property type="term" value="C:mitochondrion"/>
    <property type="evidence" value="ECO:0007669"/>
    <property type="project" value="TreeGrafter"/>
</dbReference>
<evidence type="ECO:0000256" key="3">
    <source>
        <dbReference type="ARBA" id="ARBA00022679"/>
    </source>
</evidence>
<evidence type="ECO:0000256" key="1">
    <source>
        <dbReference type="ARBA" id="ARBA00010633"/>
    </source>
</evidence>
<accession>A0AAV4GXV6</accession>
<evidence type="ECO:0000313" key="7">
    <source>
        <dbReference type="Proteomes" id="UP000762676"/>
    </source>
</evidence>
<keyword evidence="5" id="KW-1133">Transmembrane helix</keyword>
<comment type="similarity">
    <text evidence="1">Belongs to the ANT/ATPSC lysine N-methyltransferase family.</text>
</comment>
<evidence type="ECO:0000256" key="2">
    <source>
        <dbReference type="ARBA" id="ARBA00022603"/>
    </source>
</evidence>
<proteinExistence type="inferred from homology"/>
<dbReference type="InterPro" id="IPR029063">
    <property type="entry name" value="SAM-dependent_MTases_sf"/>
</dbReference>